<dbReference type="Gene3D" id="3.40.50.300">
    <property type="entry name" value="P-loop containing nucleotide triphosphate hydrolases"/>
    <property type="match status" value="1"/>
</dbReference>
<dbReference type="EMBL" id="CP093365">
    <property type="protein sequence ID" value="UQS83820.1"/>
    <property type="molecule type" value="Genomic_DNA"/>
</dbReference>
<dbReference type="InterPro" id="IPR050093">
    <property type="entry name" value="ABC_SmlMolc_Importer"/>
</dbReference>
<dbReference type="InterPro" id="IPR003439">
    <property type="entry name" value="ABC_transporter-like_ATP-bd"/>
</dbReference>
<name>A0ABY4PE29_9LACO</name>
<accession>A0ABY4PE29</accession>
<evidence type="ECO:0000256" key="2">
    <source>
        <dbReference type="ARBA" id="ARBA00022741"/>
    </source>
</evidence>
<dbReference type="SUPFAM" id="SSF52540">
    <property type="entry name" value="P-loop containing nucleoside triphosphate hydrolases"/>
    <property type="match status" value="1"/>
</dbReference>
<keyword evidence="2" id="KW-0547">Nucleotide-binding</keyword>
<dbReference type="Proteomes" id="UP000831947">
    <property type="component" value="Chromosome"/>
</dbReference>
<evidence type="ECO:0000256" key="1">
    <source>
        <dbReference type="ARBA" id="ARBA00022448"/>
    </source>
</evidence>
<keyword evidence="6" id="KW-1185">Reference proteome</keyword>
<keyword evidence="3 5" id="KW-0067">ATP-binding</keyword>
<dbReference type="RefSeq" id="WP_249513005.1">
    <property type="nucleotide sequence ID" value="NZ_CP093365.1"/>
</dbReference>
<dbReference type="Pfam" id="PF00005">
    <property type="entry name" value="ABC_tran"/>
    <property type="match status" value="1"/>
</dbReference>
<evidence type="ECO:0000259" key="4">
    <source>
        <dbReference type="PROSITE" id="PS50893"/>
    </source>
</evidence>
<dbReference type="SMART" id="SM00382">
    <property type="entry name" value="AAA"/>
    <property type="match status" value="1"/>
</dbReference>
<keyword evidence="1" id="KW-0813">Transport</keyword>
<dbReference type="InterPro" id="IPR027417">
    <property type="entry name" value="P-loop_NTPase"/>
</dbReference>
<sequence length="215" mass="24170">MNNPTALQLIDVTKSFAHKKVLDGVNLQVGVGEILSIVGPSGVGKTTLLRTILGLETVDQGQFKVNNQAFNPKDHSQNKIGIVFQDFRLFPNLTVLQNIMLAPLRVQKVPHDKVDGDVQQLLNLLQLEEQKDYYPFQLSGGQKQRVAIARALILRPQILCYDEPTSALDAQNKSQVSELLRTFKERQITQLVVTHDLEFAHEVSDRMFNLGEQTQ</sequence>
<dbReference type="PANTHER" id="PTHR42781:SF9">
    <property type="entry name" value="AMINO ACID ABC TRANSPORTER, ATP-BINDING PROTEIN-RELATED"/>
    <property type="match status" value="1"/>
</dbReference>
<gene>
    <name evidence="5" type="ORF">MOO47_01040</name>
</gene>
<dbReference type="PROSITE" id="PS00211">
    <property type="entry name" value="ABC_TRANSPORTER_1"/>
    <property type="match status" value="1"/>
</dbReference>
<dbReference type="InterPro" id="IPR017871">
    <property type="entry name" value="ABC_transporter-like_CS"/>
</dbReference>
<evidence type="ECO:0000313" key="6">
    <source>
        <dbReference type="Proteomes" id="UP000831947"/>
    </source>
</evidence>
<dbReference type="PANTHER" id="PTHR42781">
    <property type="entry name" value="SPERMIDINE/PUTRESCINE IMPORT ATP-BINDING PROTEIN POTA"/>
    <property type="match status" value="1"/>
</dbReference>
<evidence type="ECO:0000313" key="5">
    <source>
        <dbReference type="EMBL" id="UQS83820.1"/>
    </source>
</evidence>
<proteinExistence type="predicted"/>
<dbReference type="InterPro" id="IPR003593">
    <property type="entry name" value="AAA+_ATPase"/>
</dbReference>
<dbReference type="PROSITE" id="PS50893">
    <property type="entry name" value="ABC_TRANSPORTER_2"/>
    <property type="match status" value="1"/>
</dbReference>
<protein>
    <submittedName>
        <fullName evidence="5">ATP-binding cassette domain-containing protein</fullName>
    </submittedName>
</protein>
<reference evidence="5 6" key="1">
    <citation type="journal article" date="2022" name="Int. J. Syst. Evol. Microbiol.">
        <title>Apilactobacillus apisilvae sp. nov., Nicolia spurrieriana gen. nov. sp. nov., Bombilactobacillus folatiphilus sp. nov. and Bombilactobacillus thymidiniphilus sp. nov., four new lactic acid bacterial isolates from stingless bees Tetragonula carbonaria and Austroplebeia australis.</title>
        <authorList>
            <person name="Oliphant S.A."/>
            <person name="Watson-Haigh N.S."/>
            <person name="Sumby K.M."/>
            <person name="Gardner J."/>
            <person name="Groom S."/>
            <person name="Jiranek V."/>
        </authorList>
    </citation>
    <scope>NUCLEOTIDE SEQUENCE [LARGE SCALE GENOMIC DNA]</scope>
    <source>
        <strain evidence="5 6">SG4_A1</strain>
    </source>
</reference>
<evidence type="ECO:0000256" key="3">
    <source>
        <dbReference type="ARBA" id="ARBA00022840"/>
    </source>
</evidence>
<organism evidence="5 6">
    <name type="scientific">Bombilactobacillus thymidiniphilus</name>
    <dbReference type="NCBI Taxonomy" id="2923363"/>
    <lineage>
        <taxon>Bacteria</taxon>
        <taxon>Bacillati</taxon>
        <taxon>Bacillota</taxon>
        <taxon>Bacilli</taxon>
        <taxon>Lactobacillales</taxon>
        <taxon>Lactobacillaceae</taxon>
        <taxon>Bombilactobacillus</taxon>
    </lineage>
</organism>
<feature type="domain" description="ABC transporter" evidence="4">
    <location>
        <begin position="7"/>
        <end position="214"/>
    </location>
</feature>
<dbReference type="GO" id="GO:0005524">
    <property type="term" value="F:ATP binding"/>
    <property type="evidence" value="ECO:0007669"/>
    <property type="project" value="UniProtKB-KW"/>
</dbReference>